<name>D8TWC0_VOLCA</name>
<dbReference type="RefSeq" id="XP_002950814.1">
    <property type="nucleotide sequence ID" value="XM_002950768.1"/>
</dbReference>
<organism evidence="3">
    <name type="scientific">Volvox carteri f. nagariensis</name>
    <dbReference type="NCBI Taxonomy" id="3068"/>
    <lineage>
        <taxon>Eukaryota</taxon>
        <taxon>Viridiplantae</taxon>
        <taxon>Chlorophyta</taxon>
        <taxon>core chlorophytes</taxon>
        <taxon>Chlorophyceae</taxon>
        <taxon>CS clade</taxon>
        <taxon>Chlamydomonadales</taxon>
        <taxon>Volvocaceae</taxon>
        <taxon>Volvox</taxon>
    </lineage>
</organism>
<dbReference type="EMBL" id="GL378341">
    <property type="protein sequence ID" value="EFJ48129.1"/>
    <property type="molecule type" value="Genomic_DNA"/>
</dbReference>
<evidence type="ECO:0000313" key="2">
    <source>
        <dbReference type="EMBL" id="EFJ48129.1"/>
    </source>
</evidence>
<evidence type="ECO:0000256" key="1">
    <source>
        <dbReference type="SAM" id="MobiDB-lite"/>
    </source>
</evidence>
<accession>D8TWC0</accession>
<protein>
    <submittedName>
        <fullName evidence="2">Uncharacterized protein</fullName>
    </submittedName>
</protein>
<dbReference type="Proteomes" id="UP000001058">
    <property type="component" value="Unassembled WGS sequence"/>
</dbReference>
<feature type="region of interest" description="Disordered" evidence="1">
    <location>
        <begin position="380"/>
        <end position="489"/>
    </location>
</feature>
<feature type="compositionally biased region" description="Low complexity" evidence="1">
    <location>
        <begin position="380"/>
        <end position="392"/>
    </location>
</feature>
<dbReference type="OrthoDB" id="541286at2759"/>
<feature type="compositionally biased region" description="Basic and acidic residues" evidence="1">
    <location>
        <begin position="466"/>
        <end position="475"/>
    </location>
</feature>
<proteinExistence type="predicted"/>
<reference evidence="2 3" key="1">
    <citation type="journal article" date="2010" name="Science">
        <title>Genomic analysis of organismal complexity in the multicellular green alga Volvox carteri.</title>
        <authorList>
            <person name="Prochnik S.E."/>
            <person name="Umen J."/>
            <person name="Nedelcu A.M."/>
            <person name="Hallmann A."/>
            <person name="Miller S.M."/>
            <person name="Nishii I."/>
            <person name="Ferris P."/>
            <person name="Kuo A."/>
            <person name="Mitros T."/>
            <person name="Fritz-Laylin L.K."/>
            <person name="Hellsten U."/>
            <person name="Chapman J."/>
            <person name="Simakov O."/>
            <person name="Rensing S.A."/>
            <person name="Terry A."/>
            <person name="Pangilinan J."/>
            <person name="Kapitonov V."/>
            <person name="Jurka J."/>
            <person name="Salamov A."/>
            <person name="Shapiro H."/>
            <person name="Schmutz J."/>
            <person name="Grimwood J."/>
            <person name="Lindquist E."/>
            <person name="Lucas S."/>
            <person name="Grigoriev I.V."/>
            <person name="Schmitt R."/>
            <person name="Kirk D."/>
            <person name="Rokhsar D.S."/>
        </authorList>
    </citation>
    <scope>NUCLEOTIDE SEQUENCE [LARGE SCALE GENOMIC DNA]</scope>
    <source>
        <strain evidence="3">f. Nagariensis / Eve</strain>
    </source>
</reference>
<evidence type="ECO:0000313" key="3">
    <source>
        <dbReference type="Proteomes" id="UP000001058"/>
    </source>
</evidence>
<feature type="compositionally biased region" description="Low complexity" evidence="1">
    <location>
        <begin position="409"/>
        <end position="423"/>
    </location>
</feature>
<gene>
    <name evidence="2" type="ORF">VOLCADRAFT_117641</name>
</gene>
<dbReference type="KEGG" id="vcn:VOLCADRAFT_117641"/>
<dbReference type="AlphaFoldDB" id="D8TWC0"/>
<feature type="region of interest" description="Disordered" evidence="1">
    <location>
        <begin position="133"/>
        <end position="197"/>
    </location>
</feature>
<sequence length="521" mass="56671">MATATHIPAAALGDTFKGEIFSKEVEGWLGRATPADRERFERVFESIRYLRSISESKKAPDAHAGFVHSTLNKIRQSSSRPSAGINGRTSVLARGSPAVVCNGWSYTATRSAFDKPETRNAILTIQDQVETLQEQQAQQQQREIDAEADRPQSAPGRRTAALSTGRTGSPSGAASPRPPSPLHGVPEPSGTGFVPLNPHVTRYQETYNLRSAYPEIYEQALRDTKVEPPPNSTFISEWGNSLKSGSEDAHKLHLRTTYNTVNDEVVKFKTDAEAVREREFFKWMQKQKSFYGDLLSKEKTKDLDQLLAGATDEQKHEILQVLRTLHAASDDCFDRTRSHSQGVHCPMRRMEDEATEAMRRTHNKVRNMGQPLATATVARRAATARRPATAAAELKPATVNLTMGEPGEGSSAASVAGSSRQGSKALKPTRRPATAGAALGGSGGDGNGGAKGSVVRPVSVPPPQRADSDRMDTFRSKVPLTWPSGRTGPEITSYEETYGKVGAGQVSTRPLVDHGRIMYDI</sequence>
<keyword evidence="3" id="KW-1185">Reference proteome</keyword>
<dbReference type="GeneID" id="9618161"/>
<dbReference type="InParanoid" id="D8TWC0"/>
<feature type="compositionally biased region" description="Gly residues" evidence="1">
    <location>
        <begin position="438"/>
        <end position="451"/>
    </location>
</feature>